<organism evidence="2 4">
    <name type="scientific">Pseudomonas costantinii</name>
    <dbReference type="NCBI Taxonomy" id="168469"/>
    <lineage>
        <taxon>Bacteria</taxon>
        <taxon>Pseudomonadati</taxon>
        <taxon>Pseudomonadota</taxon>
        <taxon>Gammaproteobacteria</taxon>
        <taxon>Pseudomonadales</taxon>
        <taxon>Pseudomonadaceae</taxon>
        <taxon>Pseudomonas</taxon>
    </lineage>
</organism>
<keyword evidence="5" id="KW-1185">Reference proteome</keyword>
<evidence type="ECO:0000313" key="5">
    <source>
        <dbReference type="Proteomes" id="UP000182179"/>
    </source>
</evidence>
<dbReference type="EMBL" id="FNTS01000002">
    <property type="protein sequence ID" value="SEE53700.1"/>
    <property type="molecule type" value="Genomic_DNA"/>
</dbReference>
<keyword evidence="1" id="KW-0812">Transmembrane</keyword>
<evidence type="ECO:0000313" key="4">
    <source>
        <dbReference type="Proteomes" id="UP000181661"/>
    </source>
</evidence>
<feature type="transmembrane region" description="Helical" evidence="1">
    <location>
        <begin position="43"/>
        <end position="66"/>
    </location>
</feature>
<evidence type="ECO:0000313" key="2">
    <source>
        <dbReference type="EMBL" id="OIN46011.1"/>
    </source>
</evidence>
<name>A0A1S2UHT0_9PSED</name>
<reference evidence="3 5" key="2">
    <citation type="submission" date="2016-10" db="EMBL/GenBank/DDBJ databases">
        <authorList>
            <person name="Varghese N."/>
            <person name="Submissions S."/>
        </authorList>
    </citation>
    <scope>NUCLEOTIDE SEQUENCE [LARGE SCALE GENOMIC DNA]</scope>
    <source>
        <strain evidence="3 5">BS2773</strain>
    </source>
</reference>
<evidence type="ECO:0000313" key="3">
    <source>
        <dbReference type="EMBL" id="SEE53700.1"/>
    </source>
</evidence>
<dbReference type="Proteomes" id="UP000182179">
    <property type="component" value="Unassembled WGS sequence"/>
</dbReference>
<protein>
    <submittedName>
        <fullName evidence="2">Uncharacterized protein</fullName>
    </submittedName>
</protein>
<sequence length="70" mass="7819">MKNVISCTILAMPPIIAIAAFSLESRYTYGIQDRGLAKHRKKLRMIGRVAVGVSVLVLAFMLISLLKHHR</sequence>
<evidence type="ECO:0000256" key="1">
    <source>
        <dbReference type="SAM" id="Phobius"/>
    </source>
</evidence>
<gene>
    <name evidence="2" type="ORF">BFL40_27640</name>
    <name evidence="3" type="ORF">SAMN04515675_6101</name>
</gene>
<comment type="caution">
    <text evidence="2">The sequence shown here is derived from an EMBL/GenBank/DDBJ whole genome shotgun (WGS) entry which is preliminary data.</text>
</comment>
<reference evidence="2 4" key="1">
    <citation type="submission" date="2016-08" db="EMBL/GenBank/DDBJ databases">
        <title>Draft genome sequence of Pseudomonas costantinii LMG 22119, type strain isolated from cultivated mushroom (Agaricus bisporus) sporophores.</title>
        <authorList>
            <person name="Tambong J.T."/>
        </authorList>
    </citation>
    <scope>NUCLEOTIDE SEQUENCE [LARGE SCALE GENOMIC DNA]</scope>
    <source>
        <strain evidence="2 4">LMG 22119</strain>
    </source>
</reference>
<keyword evidence="1" id="KW-1133">Transmembrane helix</keyword>
<dbReference type="Proteomes" id="UP000181661">
    <property type="component" value="Unassembled WGS sequence"/>
</dbReference>
<dbReference type="AlphaFoldDB" id="A0A1S2UHT0"/>
<dbReference type="EMBL" id="MDDR01000052">
    <property type="protein sequence ID" value="OIN46011.1"/>
    <property type="molecule type" value="Genomic_DNA"/>
</dbReference>
<proteinExistence type="predicted"/>
<accession>A0A1S2UHT0</accession>
<keyword evidence="1" id="KW-0472">Membrane</keyword>